<dbReference type="InterPro" id="IPR027558">
    <property type="entry name" value="Pre_pil_HX9DG_C"/>
</dbReference>
<gene>
    <name evidence="3" type="ORF">Fuma_01681</name>
</gene>
<sequence>MHDFPPSWWPLTNYGLGGLPIFLMFVVATLLVFSIRVRGAKWECVARTALLVGLPPVMVLWVDLSRPSVLQPLRGPMISALLLMLILIALQAAMRTLRKYREAGNSWESVGRLALIGLCCGFLLPVVFQPSSGASGPPAAMRTQCKNNLKQIGLALHNYHDVNSMFPIAVQPKFDRSWRVTVLPFLDQAPLYERYNHDATWEHPDNAPLAGVVVQTLDCPARPFRLDDHDRFLSAYSAVTGPGTAFGDREYVKINAFTDGLANTLMVAETCGKPIVWTRPKDVSTATDEPEINAPGDALHESNGVMSSYHFGGAQVLLGDGSVRFIGEQLEPELLRQLMTRDGNSHGEPRTPDFF</sequence>
<keyword evidence="1" id="KW-0812">Transmembrane</keyword>
<evidence type="ECO:0000259" key="2">
    <source>
        <dbReference type="Pfam" id="PF07596"/>
    </source>
</evidence>
<dbReference type="InterPro" id="IPR011453">
    <property type="entry name" value="DUF1559"/>
</dbReference>
<dbReference type="STRING" id="1891926.Fuma_01681"/>
<evidence type="ECO:0000313" key="3">
    <source>
        <dbReference type="EMBL" id="APZ92077.1"/>
    </source>
</evidence>
<keyword evidence="1" id="KW-0472">Membrane</keyword>
<dbReference type="Proteomes" id="UP000187735">
    <property type="component" value="Chromosome"/>
</dbReference>
<dbReference type="Pfam" id="PF07596">
    <property type="entry name" value="SBP_bac_10"/>
    <property type="match status" value="1"/>
</dbReference>
<keyword evidence="1" id="KW-1133">Transmembrane helix</keyword>
<proteinExistence type="predicted"/>
<evidence type="ECO:0000313" key="4">
    <source>
        <dbReference type="Proteomes" id="UP000187735"/>
    </source>
</evidence>
<feature type="domain" description="DUF1559" evidence="2">
    <location>
        <begin position="139"/>
        <end position="333"/>
    </location>
</feature>
<keyword evidence="4" id="KW-1185">Reference proteome</keyword>
<feature type="transmembrane region" description="Helical" evidence="1">
    <location>
        <begin position="109"/>
        <end position="128"/>
    </location>
</feature>
<feature type="transmembrane region" description="Helical" evidence="1">
    <location>
        <begin position="45"/>
        <end position="64"/>
    </location>
</feature>
<name>A0A1P8WDF6_9PLAN</name>
<feature type="transmembrane region" description="Helical" evidence="1">
    <location>
        <begin position="14"/>
        <end position="33"/>
    </location>
</feature>
<dbReference type="EMBL" id="CP017641">
    <property type="protein sequence ID" value="APZ92077.1"/>
    <property type="molecule type" value="Genomic_DNA"/>
</dbReference>
<reference evidence="3 4" key="1">
    <citation type="journal article" date="2016" name="Front. Microbiol.">
        <title>Fuerstia marisgermanicae gen. nov., sp. nov., an Unusual Member of the Phylum Planctomycetes from the German Wadden Sea.</title>
        <authorList>
            <person name="Kohn T."/>
            <person name="Heuer A."/>
            <person name="Jogler M."/>
            <person name="Vollmers J."/>
            <person name="Boedeker C."/>
            <person name="Bunk B."/>
            <person name="Rast P."/>
            <person name="Borchert D."/>
            <person name="Glockner I."/>
            <person name="Freese H.M."/>
            <person name="Klenk H.P."/>
            <person name="Overmann J."/>
            <person name="Kaster A.K."/>
            <person name="Rohde M."/>
            <person name="Wiegand S."/>
            <person name="Jogler C."/>
        </authorList>
    </citation>
    <scope>NUCLEOTIDE SEQUENCE [LARGE SCALE GENOMIC DNA]</scope>
    <source>
        <strain evidence="3 4">NH11</strain>
    </source>
</reference>
<dbReference type="PANTHER" id="PTHR30093:SF2">
    <property type="entry name" value="TYPE II SECRETION SYSTEM PROTEIN H"/>
    <property type="match status" value="1"/>
</dbReference>
<dbReference type="AlphaFoldDB" id="A0A1P8WDF6"/>
<accession>A0A1P8WDF6</accession>
<dbReference type="PANTHER" id="PTHR30093">
    <property type="entry name" value="GENERAL SECRETION PATHWAY PROTEIN G"/>
    <property type="match status" value="1"/>
</dbReference>
<dbReference type="KEGG" id="fmr:Fuma_01681"/>
<feature type="transmembrane region" description="Helical" evidence="1">
    <location>
        <begin position="76"/>
        <end position="97"/>
    </location>
</feature>
<organism evidence="3 4">
    <name type="scientific">Fuerstiella marisgermanici</name>
    <dbReference type="NCBI Taxonomy" id="1891926"/>
    <lineage>
        <taxon>Bacteria</taxon>
        <taxon>Pseudomonadati</taxon>
        <taxon>Planctomycetota</taxon>
        <taxon>Planctomycetia</taxon>
        <taxon>Planctomycetales</taxon>
        <taxon>Planctomycetaceae</taxon>
        <taxon>Fuerstiella</taxon>
    </lineage>
</organism>
<evidence type="ECO:0000256" key="1">
    <source>
        <dbReference type="SAM" id="Phobius"/>
    </source>
</evidence>
<dbReference type="NCBIfam" id="TIGR04294">
    <property type="entry name" value="pre_pil_HX9DG"/>
    <property type="match status" value="1"/>
</dbReference>
<protein>
    <recommendedName>
        <fullName evidence="2">DUF1559 domain-containing protein</fullName>
    </recommendedName>
</protein>